<protein>
    <recommendedName>
        <fullName evidence="3">EF-hand domain-containing protein</fullName>
    </recommendedName>
</protein>
<keyword evidence="1" id="KW-0677">Repeat</keyword>
<dbReference type="FunFam" id="1.10.238.10:FF:000001">
    <property type="entry name" value="Calmodulin 1"/>
    <property type="match status" value="1"/>
</dbReference>
<reference evidence="4 5" key="1">
    <citation type="journal article" date="2018" name="Evol. Lett.">
        <title>Horizontal gene cluster transfer increased hallucinogenic mushroom diversity.</title>
        <authorList>
            <person name="Reynolds H.T."/>
            <person name="Vijayakumar V."/>
            <person name="Gluck-Thaler E."/>
            <person name="Korotkin H.B."/>
            <person name="Matheny P.B."/>
            <person name="Slot J.C."/>
        </authorList>
    </citation>
    <scope>NUCLEOTIDE SEQUENCE [LARGE SCALE GENOMIC DNA]</scope>
    <source>
        <strain evidence="4 5">2631</strain>
    </source>
</reference>
<organism evidence="4 5">
    <name type="scientific">Psilocybe cyanescens</name>
    <dbReference type="NCBI Taxonomy" id="93625"/>
    <lineage>
        <taxon>Eukaryota</taxon>
        <taxon>Fungi</taxon>
        <taxon>Dikarya</taxon>
        <taxon>Basidiomycota</taxon>
        <taxon>Agaricomycotina</taxon>
        <taxon>Agaricomycetes</taxon>
        <taxon>Agaricomycetidae</taxon>
        <taxon>Agaricales</taxon>
        <taxon>Agaricineae</taxon>
        <taxon>Strophariaceae</taxon>
        <taxon>Psilocybe</taxon>
    </lineage>
</organism>
<dbReference type="Gene3D" id="1.10.238.10">
    <property type="entry name" value="EF-hand"/>
    <property type="match status" value="2"/>
</dbReference>
<dbReference type="PROSITE" id="PS50222">
    <property type="entry name" value="EF_HAND_2"/>
    <property type="match status" value="2"/>
</dbReference>
<evidence type="ECO:0000259" key="3">
    <source>
        <dbReference type="PROSITE" id="PS50222"/>
    </source>
</evidence>
<dbReference type="OrthoDB" id="26525at2759"/>
<evidence type="ECO:0000313" key="5">
    <source>
        <dbReference type="Proteomes" id="UP000283269"/>
    </source>
</evidence>
<dbReference type="GO" id="GO:0016460">
    <property type="term" value="C:myosin II complex"/>
    <property type="evidence" value="ECO:0007669"/>
    <property type="project" value="TreeGrafter"/>
</dbReference>
<dbReference type="Proteomes" id="UP000283269">
    <property type="component" value="Unassembled WGS sequence"/>
</dbReference>
<keyword evidence="5" id="KW-1185">Reference proteome</keyword>
<dbReference type="InterPro" id="IPR002048">
    <property type="entry name" value="EF_hand_dom"/>
</dbReference>
<proteinExistence type="predicted"/>
<dbReference type="Pfam" id="PF13499">
    <property type="entry name" value="EF-hand_7"/>
    <property type="match status" value="1"/>
</dbReference>
<dbReference type="STRING" id="93625.A0A409XBU3"/>
<evidence type="ECO:0000256" key="2">
    <source>
        <dbReference type="ARBA" id="ARBA00022837"/>
    </source>
</evidence>
<dbReference type="SUPFAM" id="SSF47473">
    <property type="entry name" value="EF-hand"/>
    <property type="match status" value="1"/>
</dbReference>
<dbReference type="SMART" id="SM00054">
    <property type="entry name" value="EFh"/>
    <property type="match status" value="3"/>
</dbReference>
<feature type="domain" description="EF-hand" evidence="3">
    <location>
        <begin position="53"/>
        <end position="88"/>
    </location>
</feature>
<name>A0A409XBU3_PSICY</name>
<sequence>MRSLGRTPTDKELNDILHQIDTDNNGTIEFDEFVDLMGRNPLSPKLADGAPWGEDSELYYAFSVFDKDSSGKISVDELEQVMKNLGEFLREKLTKDELDIMISEADLDGDKEINFTDGWGSLEVKNM</sequence>
<dbReference type="Pfam" id="PF13833">
    <property type="entry name" value="EF-hand_8"/>
    <property type="match status" value="1"/>
</dbReference>
<comment type="caution">
    <text evidence="4">The sequence shown here is derived from an EMBL/GenBank/DDBJ whole genome shotgun (WGS) entry which is preliminary data.</text>
</comment>
<dbReference type="PANTHER" id="PTHR23048:SF0">
    <property type="entry name" value="CALMODULIN LIKE 3"/>
    <property type="match status" value="1"/>
</dbReference>
<feature type="domain" description="EF-hand" evidence="3">
    <location>
        <begin position="8"/>
        <end position="43"/>
    </location>
</feature>
<accession>A0A409XBU3</accession>
<keyword evidence="2" id="KW-0106">Calcium</keyword>
<dbReference type="InterPro" id="IPR050230">
    <property type="entry name" value="CALM/Myosin/TropC-like"/>
</dbReference>
<dbReference type="InterPro" id="IPR018247">
    <property type="entry name" value="EF_Hand_1_Ca_BS"/>
</dbReference>
<dbReference type="PROSITE" id="PS00018">
    <property type="entry name" value="EF_HAND_1"/>
    <property type="match status" value="2"/>
</dbReference>
<dbReference type="InParanoid" id="A0A409XBU3"/>
<evidence type="ECO:0000256" key="1">
    <source>
        <dbReference type="ARBA" id="ARBA00022737"/>
    </source>
</evidence>
<dbReference type="PANTHER" id="PTHR23048">
    <property type="entry name" value="MYOSIN LIGHT CHAIN 1, 3"/>
    <property type="match status" value="1"/>
</dbReference>
<dbReference type="EMBL" id="NHYD01002137">
    <property type="protein sequence ID" value="PPQ88211.1"/>
    <property type="molecule type" value="Genomic_DNA"/>
</dbReference>
<dbReference type="GO" id="GO:0005509">
    <property type="term" value="F:calcium ion binding"/>
    <property type="evidence" value="ECO:0007669"/>
    <property type="project" value="InterPro"/>
</dbReference>
<dbReference type="CDD" id="cd00051">
    <property type="entry name" value="EFh"/>
    <property type="match status" value="2"/>
</dbReference>
<evidence type="ECO:0000313" key="4">
    <source>
        <dbReference type="EMBL" id="PPQ88211.1"/>
    </source>
</evidence>
<gene>
    <name evidence="4" type="ORF">CVT25_005176</name>
</gene>
<dbReference type="InterPro" id="IPR011992">
    <property type="entry name" value="EF-hand-dom_pair"/>
</dbReference>
<dbReference type="AlphaFoldDB" id="A0A409XBU3"/>